<keyword evidence="2 7" id="KW-0489">Methyltransferase</keyword>
<protein>
    <recommendedName>
        <fullName evidence="1">DNA (cytosine-5-)-methyltransferase</fullName>
        <ecNumber evidence="1">2.1.1.37</ecNumber>
    </recommendedName>
</protein>
<dbReference type="NCBIfam" id="TIGR00675">
    <property type="entry name" value="dcm"/>
    <property type="match status" value="1"/>
</dbReference>
<dbReference type="GO" id="GO:0032259">
    <property type="term" value="P:methylation"/>
    <property type="evidence" value="ECO:0007669"/>
    <property type="project" value="UniProtKB-KW"/>
</dbReference>
<evidence type="ECO:0000256" key="9">
    <source>
        <dbReference type="SAM" id="MobiDB-lite"/>
    </source>
</evidence>
<accession>A0ABU2A6A6</accession>
<feature type="active site" evidence="7">
    <location>
        <position position="78"/>
    </location>
</feature>
<dbReference type="PRINTS" id="PR00105">
    <property type="entry name" value="C5METTRFRASE"/>
</dbReference>
<evidence type="ECO:0000256" key="7">
    <source>
        <dbReference type="PROSITE-ProRule" id="PRU01016"/>
    </source>
</evidence>
<organism evidence="10 11">
    <name type="scientific">Roseateles asaccharophilus</name>
    <dbReference type="NCBI Taxonomy" id="582607"/>
    <lineage>
        <taxon>Bacteria</taxon>
        <taxon>Pseudomonadati</taxon>
        <taxon>Pseudomonadota</taxon>
        <taxon>Betaproteobacteria</taxon>
        <taxon>Burkholderiales</taxon>
        <taxon>Sphaerotilaceae</taxon>
        <taxon>Roseateles</taxon>
    </lineage>
</organism>
<reference evidence="10 11" key="1">
    <citation type="submission" date="2023-07" db="EMBL/GenBank/DDBJ databases">
        <title>Sorghum-associated microbial communities from plants grown in Nebraska, USA.</title>
        <authorList>
            <person name="Schachtman D."/>
        </authorList>
    </citation>
    <scope>NUCLEOTIDE SEQUENCE [LARGE SCALE GENOMIC DNA]</scope>
    <source>
        <strain evidence="10 11">BE316</strain>
    </source>
</reference>
<dbReference type="InterPro" id="IPR050390">
    <property type="entry name" value="C5-Methyltransferase"/>
</dbReference>
<name>A0ABU2A6A6_9BURK</name>
<dbReference type="InterPro" id="IPR001525">
    <property type="entry name" value="C5_MeTfrase"/>
</dbReference>
<evidence type="ECO:0000256" key="3">
    <source>
        <dbReference type="ARBA" id="ARBA00022679"/>
    </source>
</evidence>
<dbReference type="PANTHER" id="PTHR10629:SF52">
    <property type="entry name" value="DNA (CYTOSINE-5)-METHYLTRANSFERASE 1"/>
    <property type="match status" value="1"/>
</dbReference>
<evidence type="ECO:0000256" key="8">
    <source>
        <dbReference type="RuleBase" id="RU000416"/>
    </source>
</evidence>
<keyword evidence="3 7" id="KW-0808">Transferase</keyword>
<evidence type="ECO:0000313" key="11">
    <source>
        <dbReference type="Proteomes" id="UP001180825"/>
    </source>
</evidence>
<dbReference type="InterPro" id="IPR031303">
    <property type="entry name" value="C5_meth_CS"/>
</dbReference>
<evidence type="ECO:0000256" key="2">
    <source>
        <dbReference type="ARBA" id="ARBA00022603"/>
    </source>
</evidence>
<dbReference type="EMBL" id="JAVDXV010000003">
    <property type="protein sequence ID" value="MDR7332730.1"/>
    <property type="molecule type" value="Genomic_DNA"/>
</dbReference>
<dbReference type="Pfam" id="PF00145">
    <property type="entry name" value="DNA_methylase"/>
    <property type="match status" value="1"/>
</dbReference>
<dbReference type="SUPFAM" id="SSF53335">
    <property type="entry name" value="S-adenosyl-L-methionine-dependent methyltransferases"/>
    <property type="match status" value="1"/>
</dbReference>
<dbReference type="PROSITE" id="PS00095">
    <property type="entry name" value="C5_MTASE_2"/>
    <property type="match status" value="1"/>
</dbReference>
<dbReference type="PANTHER" id="PTHR10629">
    <property type="entry name" value="CYTOSINE-SPECIFIC METHYLTRANSFERASE"/>
    <property type="match status" value="1"/>
</dbReference>
<dbReference type="Gene3D" id="3.90.120.10">
    <property type="entry name" value="DNA Methylase, subunit A, domain 2"/>
    <property type="match status" value="1"/>
</dbReference>
<comment type="caution">
    <text evidence="10">The sequence shown here is derived from an EMBL/GenBank/DDBJ whole genome shotgun (WGS) entry which is preliminary data.</text>
</comment>
<evidence type="ECO:0000256" key="1">
    <source>
        <dbReference type="ARBA" id="ARBA00011975"/>
    </source>
</evidence>
<comment type="catalytic activity">
    <reaction evidence="6">
        <text>a 2'-deoxycytidine in DNA + S-adenosyl-L-methionine = a 5-methyl-2'-deoxycytidine in DNA + S-adenosyl-L-homocysteine + H(+)</text>
        <dbReference type="Rhea" id="RHEA:13681"/>
        <dbReference type="Rhea" id="RHEA-COMP:11369"/>
        <dbReference type="Rhea" id="RHEA-COMP:11370"/>
        <dbReference type="ChEBI" id="CHEBI:15378"/>
        <dbReference type="ChEBI" id="CHEBI:57856"/>
        <dbReference type="ChEBI" id="CHEBI:59789"/>
        <dbReference type="ChEBI" id="CHEBI:85452"/>
        <dbReference type="ChEBI" id="CHEBI:85454"/>
        <dbReference type="EC" id="2.1.1.37"/>
    </reaction>
</comment>
<evidence type="ECO:0000256" key="6">
    <source>
        <dbReference type="ARBA" id="ARBA00047422"/>
    </source>
</evidence>
<sequence>MISLFSGAMGLDLGLEDAGFEVVLAVECDAQAVATIKKNKPTLPVIHQRIETVTSEQILKAAGLKAGGNFVVCGGPSCQSFSTAGQRRSLADPRGSLFNHFVRIVRETRPKFFAMENVRGMLSAALKHRPLDQRGPGHPPLEAEEELGSAFRVIVDELKGLNYYVAFDLLNSADYGTPQVRHRLIFLGSRDGKGIAIPKPTHSKDGEGGLAPWTTVRQAIGRFTETNPEGYPLRETEAKYLIHVPEGGNWRNLPQEMQEEALGGAYVSWGGRCGFFRRLAWDKPSPALPTQPYFRATMLCHPVALRPLSIKEYARIQQFPDTWKFAGTVSSRYRQIGNAVPVGLGTAIGQAIKAAWNMHSGKRPLGVVETSNSDLVKKMLNRPVTILNPPRMRGEADEQAHDLWREVTRKRRESAQGYAAAKPAAKPKRKVQSAEPHRESMAADA</sequence>
<dbReference type="Gene3D" id="3.40.50.150">
    <property type="entry name" value="Vaccinia Virus protein VP39"/>
    <property type="match status" value="1"/>
</dbReference>
<feature type="compositionally biased region" description="Basic and acidic residues" evidence="9">
    <location>
        <begin position="435"/>
        <end position="445"/>
    </location>
</feature>
<keyword evidence="5" id="KW-0680">Restriction system</keyword>
<evidence type="ECO:0000256" key="4">
    <source>
        <dbReference type="ARBA" id="ARBA00022691"/>
    </source>
</evidence>
<dbReference type="InterPro" id="IPR029063">
    <property type="entry name" value="SAM-dependent_MTases_sf"/>
</dbReference>
<comment type="similarity">
    <text evidence="7 8">Belongs to the class I-like SAM-binding methyltransferase superfamily. C5-methyltransferase family.</text>
</comment>
<keyword evidence="11" id="KW-1185">Reference proteome</keyword>
<gene>
    <name evidence="10" type="ORF">J2X21_001863</name>
</gene>
<feature type="region of interest" description="Disordered" evidence="9">
    <location>
        <begin position="388"/>
        <end position="445"/>
    </location>
</feature>
<dbReference type="GO" id="GO:0003886">
    <property type="term" value="F:DNA (cytosine-5-)-methyltransferase activity"/>
    <property type="evidence" value="ECO:0007669"/>
    <property type="project" value="UniProtKB-EC"/>
</dbReference>
<proteinExistence type="inferred from homology"/>
<dbReference type="EC" id="2.1.1.37" evidence="1"/>
<dbReference type="PROSITE" id="PS51679">
    <property type="entry name" value="SAM_MT_C5"/>
    <property type="match status" value="1"/>
</dbReference>
<feature type="compositionally biased region" description="Basic and acidic residues" evidence="9">
    <location>
        <begin position="392"/>
        <end position="407"/>
    </location>
</feature>
<evidence type="ECO:0000256" key="5">
    <source>
        <dbReference type="ARBA" id="ARBA00022747"/>
    </source>
</evidence>
<evidence type="ECO:0000313" key="10">
    <source>
        <dbReference type="EMBL" id="MDR7332730.1"/>
    </source>
</evidence>
<dbReference type="RefSeq" id="WP_310327643.1">
    <property type="nucleotide sequence ID" value="NZ_JAVDXV010000003.1"/>
</dbReference>
<dbReference type="Proteomes" id="UP001180825">
    <property type="component" value="Unassembled WGS sequence"/>
</dbReference>
<keyword evidence="4 7" id="KW-0949">S-adenosyl-L-methionine</keyword>